<dbReference type="InterPro" id="IPR028995">
    <property type="entry name" value="Glyco_hydro_57/38_cen_sf"/>
</dbReference>
<dbReference type="PANTHER" id="PTHR11607:SF3">
    <property type="entry name" value="LYSOSOMAL ALPHA-MANNOSIDASE"/>
    <property type="match status" value="1"/>
</dbReference>
<evidence type="ECO:0000313" key="3">
    <source>
        <dbReference type="EMBL" id="KAF6034857.1"/>
    </source>
</evidence>
<keyword evidence="4" id="KW-1185">Reference proteome</keyword>
<feature type="domain" description="Glycoside hydrolase family 38 central" evidence="2">
    <location>
        <begin position="10"/>
        <end position="94"/>
    </location>
</feature>
<dbReference type="OrthoDB" id="10261055at2759"/>
<dbReference type="InterPro" id="IPR013780">
    <property type="entry name" value="Glyco_hydro_b"/>
</dbReference>
<dbReference type="Proteomes" id="UP000593567">
    <property type="component" value="Unassembled WGS sequence"/>
</dbReference>
<dbReference type="GO" id="GO:0004559">
    <property type="term" value="F:alpha-mannosidase activity"/>
    <property type="evidence" value="ECO:0007669"/>
    <property type="project" value="InterPro"/>
</dbReference>
<organism evidence="3 4">
    <name type="scientific">Bugula neritina</name>
    <name type="common">Brown bryozoan</name>
    <name type="synonym">Sertularia neritina</name>
    <dbReference type="NCBI Taxonomy" id="10212"/>
    <lineage>
        <taxon>Eukaryota</taxon>
        <taxon>Metazoa</taxon>
        <taxon>Spiralia</taxon>
        <taxon>Lophotrochozoa</taxon>
        <taxon>Bryozoa</taxon>
        <taxon>Gymnolaemata</taxon>
        <taxon>Cheilostomatida</taxon>
        <taxon>Flustrina</taxon>
        <taxon>Buguloidea</taxon>
        <taxon>Bugulidae</taxon>
        <taxon>Bugula</taxon>
    </lineage>
</organism>
<dbReference type="InterPro" id="IPR037094">
    <property type="entry name" value="Glyco_hydro_38_cen_sf"/>
</dbReference>
<dbReference type="EMBL" id="VXIV02000979">
    <property type="protein sequence ID" value="KAF6034857.1"/>
    <property type="molecule type" value="Genomic_DNA"/>
</dbReference>
<accession>A0A7J7K9D6</accession>
<dbReference type="InterPro" id="IPR050843">
    <property type="entry name" value="Glycosyl_Hydrlase_38"/>
</dbReference>
<evidence type="ECO:0000313" key="4">
    <source>
        <dbReference type="Proteomes" id="UP000593567"/>
    </source>
</evidence>
<dbReference type="InterPro" id="IPR015341">
    <property type="entry name" value="Glyco_hydro_38_cen"/>
</dbReference>
<name>A0A7J7K9D6_BUGNE</name>
<protein>
    <recommendedName>
        <fullName evidence="2">Glycoside hydrolase family 38 central domain-containing protein</fullName>
    </recommendedName>
</protein>
<gene>
    <name evidence="3" type="ORF">EB796_006833</name>
</gene>
<comment type="caution">
    <text evidence="3">The sequence shown here is derived from an EMBL/GenBank/DDBJ whole genome shotgun (WGS) entry which is preliminary data.</text>
</comment>
<dbReference type="PANTHER" id="PTHR11607">
    <property type="entry name" value="ALPHA-MANNOSIDASE"/>
    <property type="match status" value="1"/>
</dbReference>
<dbReference type="SUPFAM" id="SSF88688">
    <property type="entry name" value="Families 57/38 glycoside transferase middle domain"/>
    <property type="match status" value="1"/>
</dbReference>
<dbReference type="GO" id="GO:0006013">
    <property type="term" value="P:mannose metabolic process"/>
    <property type="evidence" value="ECO:0007669"/>
    <property type="project" value="InterPro"/>
</dbReference>
<dbReference type="Gene3D" id="2.60.40.1180">
    <property type="entry name" value="Golgi alpha-mannosidase II"/>
    <property type="match status" value="1"/>
</dbReference>
<dbReference type="Pfam" id="PF09261">
    <property type="entry name" value="Alpha-mann_mid"/>
    <property type="match status" value="1"/>
</dbReference>
<sequence length="225" mass="25374">MSILPTPFMSYWTGYFTTRPFIKVAIRRLEVMLRQTEILYSLHKLQRGLSDGPTPGLLLTDLSLARENLTWLLHHDAITGTSPSYTIQDFRNHLTVAFDKLEKFSLTVMSKLPSVQTSAQPAGALDVSREVILDTSPHVLVLPINDKQRKSITVSKNMEKRITLFNSIAHEVKTVVHIKIQSLEPGTQFQVKDASLQEVTCQVNPLFDQHSPSLIGEKEIELALK</sequence>
<evidence type="ECO:0000259" key="2">
    <source>
        <dbReference type="SMART" id="SM00872"/>
    </source>
</evidence>
<dbReference type="SMART" id="SM00872">
    <property type="entry name" value="Alpha-mann_mid"/>
    <property type="match status" value="1"/>
</dbReference>
<keyword evidence="1" id="KW-0378">Hydrolase</keyword>
<proteinExistence type="predicted"/>
<evidence type="ECO:0000256" key="1">
    <source>
        <dbReference type="ARBA" id="ARBA00022801"/>
    </source>
</evidence>
<dbReference type="AlphaFoldDB" id="A0A7J7K9D6"/>
<dbReference type="Gene3D" id="1.20.1270.50">
    <property type="entry name" value="Glycoside hydrolase family 38, central domain"/>
    <property type="match status" value="1"/>
</dbReference>
<reference evidence="3" key="1">
    <citation type="submission" date="2020-06" db="EMBL/GenBank/DDBJ databases">
        <title>Draft genome of Bugula neritina, a colonial animal packing powerful symbionts and potential medicines.</title>
        <authorList>
            <person name="Rayko M."/>
        </authorList>
    </citation>
    <scope>NUCLEOTIDE SEQUENCE [LARGE SCALE GENOMIC DNA]</scope>
    <source>
        <strain evidence="3">Kwan_BN1</strain>
    </source>
</reference>